<dbReference type="CDD" id="cd01948">
    <property type="entry name" value="EAL"/>
    <property type="match status" value="1"/>
</dbReference>
<dbReference type="InterPro" id="IPR043128">
    <property type="entry name" value="Rev_trsase/Diguanyl_cyclase"/>
</dbReference>
<dbReference type="OrthoDB" id="9813903at2"/>
<evidence type="ECO:0000259" key="5">
    <source>
        <dbReference type="PROSITE" id="PS50887"/>
    </source>
</evidence>
<dbReference type="SMART" id="SM00052">
    <property type="entry name" value="EAL"/>
    <property type="match status" value="1"/>
</dbReference>
<dbReference type="CDD" id="cd00130">
    <property type="entry name" value="PAS"/>
    <property type="match status" value="1"/>
</dbReference>
<dbReference type="Pfam" id="PF00563">
    <property type="entry name" value="EAL"/>
    <property type="match status" value="1"/>
</dbReference>
<dbReference type="EMBL" id="NOIH01000005">
    <property type="protein sequence ID" value="OYD54856.1"/>
    <property type="molecule type" value="Genomic_DNA"/>
</dbReference>
<dbReference type="GO" id="GO:0071732">
    <property type="term" value="P:cellular response to nitric oxide"/>
    <property type="evidence" value="ECO:0007669"/>
    <property type="project" value="UniProtKB-ARBA"/>
</dbReference>
<dbReference type="InterPro" id="IPR035965">
    <property type="entry name" value="PAS-like_dom_sf"/>
</dbReference>
<dbReference type="CDD" id="cd12915">
    <property type="entry name" value="PDC2_DGC_like"/>
    <property type="match status" value="1"/>
</dbReference>
<dbReference type="SMART" id="SM00267">
    <property type="entry name" value="GGDEF"/>
    <property type="match status" value="1"/>
</dbReference>
<evidence type="ECO:0000313" key="7">
    <source>
        <dbReference type="Proteomes" id="UP000215181"/>
    </source>
</evidence>
<dbReference type="PROSITE" id="PS50883">
    <property type="entry name" value="EAL"/>
    <property type="match status" value="1"/>
</dbReference>
<feature type="domain" description="EAL" evidence="4">
    <location>
        <begin position="625"/>
        <end position="879"/>
    </location>
</feature>
<keyword evidence="2" id="KW-1133">Transmembrane helix</keyword>
<dbReference type="CDD" id="cd01949">
    <property type="entry name" value="GGDEF"/>
    <property type="match status" value="1"/>
</dbReference>
<dbReference type="InterPro" id="IPR000160">
    <property type="entry name" value="GGDEF_dom"/>
</dbReference>
<keyword evidence="7" id="KW-1185">Reference proteome</keyword>
<keyword evidence="2" id="KW-0472">Membrane</keyword>
<sequence>MHQNKKNLTRILLAGVLLLNLFIVGLLAYTLHASKVRKEEEVRTMVENLALLLDQSVSSSVREIDLALKEIQVRLEGDLRRKGLPGAGDTMAVVDFHQDWLTQVAEIRITDASGAPILGYGVTPQTRVSYADRSFFAEHRDHVDRGLIASKLLYGRIAGTWIIVFSRRYNNPDGDFAGMVTAAVPAAYFERLLSGLKLGDHGIALMRDLDKTMIARFPPLATQAGEIGTRGGSKELTDIIASGVEAQSFYSARTADGVNRINAYRKLSVMPAFVVVGRGEDDYLVQWRDDVQKGTALAILFLAVTSLAAWLLWRLIEANERANRRSQILLQNASDGIHITDLEGSVIEASDAFCRMLGHDRADVIGMNVAQWEAGMSAEEARGIIDRVHRSGDVFTFETMHRRSDGETFPVEVTSFPLQLDDKPVLFHSARDITLRKSSEEAVRKLAFFDPLTGLPNRRLLMERLEHALANCARLGEHGALLFVDLDNFKSVNDTAGHDQGDLLLQAVAAILGRCVRHDDTVARLGGDEFVVMLDGLGRYSMVAAGHAETVATKILHALHKTFELGGSEHRVSASIGITLFGDHPGERIEEPLKRADLAMYEAKLAGRNTLRFFDPVMQARVSTRAELESALWVGLEKEQFLLQYQPQVLADGRITGAEALLRWRHPERGMVSPAEFIPLAEENGFILPLGRWVLESACAQLAHWAHDARMAHLSVAVNVSARQFRQDAFVAEVIEILERSGANPARLKIELTENSLVTDIEGVIAKMAALKARGVGFLLDDFGTGYSSLAYLKRLPLDQIKIDQGFVRDILVDPNDAAIAKMVIVLADSLGLAVIAEGVETEAQRLFLEQQGCVAYQGYLFSRPLAVPDLESLVDASQRLA</sequence>
<proteinExistence type="predicted"/>
<evidence type="ECO:0000256" key="1">
    <source>
        <dbReference type="ARBA" id="ARBA00051114"/>
    </source>
</evidence>
<comment type="catalytic activity">
    <reaction evidence="1">
        <text>3',3'-c-di-GMP + H2O = 5'-phosphoguanylyl(3'-&gt;5')guanosine + H(+)</text>
        <dbReference type="Rhea" id="RHEA:24902"/>
        <dbReference type="ChEBI" id="CHEBI:15377"/>
        <dbReference type="ChEBI" id="CHEBI:15378"/>
        <dbReference type="ChEBI" id="CHEBI:58754"/>
        <dbReference type="ChEBI" id="CHEBI:58805"/>
        <dbReference type="EC" id="3.1.4.52"/>
    </reaction>
    <physiologicalReaction direction="left-to-right" evidence="1">
        <dbReference type="Rhea" id="RHEA:24903"/>
    </physiologicalReaction>
</comment>
<accession>A0A235F0N5</accession>
<dbReference type="SUPFAM" id="SSF141868">
    <property type="entry name" value="EAL domain-like"/>
    <property type="match status" value="1"/>
</dbReference>
<dbReference type="FunFam" id="3.20.20.450:FF:000001">
    <property type="entry name" value="Cyclic di-GMP phosphodiesterase yahA"/>
    <property type="match status" value="1"/>
</dbReference>
<protein>
    <submittedName>
        <fullName evidence="6">GGDEF domain-containing protein</fullName>
    </submittedName>
</protein>
<dbReference type="PANTHER" id="PTHR44757:SF2">
    <property type="entry name" value="BIOFILM ARCHITECTURE MAINTENANCE PROTEIN MBAA"/>
    <property type="match status" value="1"/>
</dbReference>
<dbReference type="PROSITE" id="PS50112">
    <property type="entry name" value="PAS"/>
    <property type="match status" value="1"/>
</dbReference>
<dbReference type="GO" id="GO:0071111">
    <property type="term" value="F:cyclic-guanylate-specific phosphodiesterase activity"/>
    <property type="evidence" value="ECO:0007669"/>
    <property type="project" value="UniProtKB-EC"/>
</dbReference>
<dbReference type="NCBIfam" id="TIGR00254">
    <property type="entry name" value="GGDEF"/>
    <property type="match status" value="1"/>
</dbReference>
<dbReference type="FunFam" id="3.30.70.270:FF:000001">
    <property type="entry name" value="Diguanylate cyclase domain protein"/>
    <property type="match status" value="1"/>
</dbReference>
<evidence type="ECO:0000259" key="3">
    <source>
        <dbReference type="PROSITE" id="PS50112"/>
    </source>
</evidence>
<dbReference type="AlphaFoldDB" id="A0A235F0N5"/>
<dbReference type="InterPro" id="IPR052155">
    <property type="entry name" value="Biofilm_reg_signaling"/>
</dbReference>
<name>A0A235F0N5_9RHOO</name>
<evidence type="ECO:0000313" key="6">
    <source>
        <dbReference type="EMBL" id="OYD54856.1"/>
    </source>
</evidence>
<gene>
    <name evidence="6" type="ORF">CGK74_05585</name>
</gene>
<reference evidence="6 7" key="1">
    <citation type="submission" date="2017-07" db="EMBL/GenBank/DDBJ databases">
        <title>Thauera sp. KNDSS-Mac4 genome sequence and assembly.</title>
        <authorList>
            <person name="Mayilraj S."/>
        </authorList>
    </citation>
    <scope>NUCLEOTIDE SEQUENCE [LARGE SCALE GENOMIC DNA]</scope>
    <source>
        <strain evidence="6 7">KNDSS-Mac4</strain>
    </source>
</reference>
<organism evidence="6 7">
    <name type="scientific">Thauera propionica</name>
    <dbReference type="NCBI Taxonomy" id="2019431"/>
    <lineage>
        <taxon>Bacteria</taxon>
        <taxon>Pseudomonadati</taxon>
        <taxon>Pseudomonadota</taxon>
        <taxon>Betaproteobacteria</taxon>
        <taxon>Rhodocyclales</taxon>
        <taxon>Zoogloeaceae</taxon>
        <taxon>Thauera</taxon>
    </lineage>
</organism>
<dbReference type="RefSeq" id="WP_094267517.1">
    <property type="nucleotide sequence ID" value="NZ_NOIH01000005.1"/>
</dbReference>
<dbReference type="Gene3D" id="3.20.20.450">
    <property type="entry name" value="EAL domain"/>
    <property type="match status" value="1"/>
</dbReference>
<dbReference type="Pfam" id="PF00990">
    <property type="entry name" value="GGDEF"/>
    <property type="match status" value="1"/>
</dbReference>
<dbReference type="InterPro" id="IPR029787">
    <property type="entry name" value="Nucleotide_cyclase"/>
</dbReference>
<dbReference type="NCBIfam" id="TIGR00229">
    <property type="entry name" value="sensory_box"/>
    <property type="match status" value="1"/>
</dbReference>
<dbReference type="Proteomes" id="UP000215181">
    <property type="component" value="Unassembled WGS sequence"/>
</dbReference>
<dbReference type="InterPro" id="IPR000014">
    <property type="entry name" value="PAS"/>
</dbReference>
<dbReference type="PANTHER" id="PTHR44757">
    <property type="entry name" value="DIGUANYLATE CYCLASE DGCP"/>
    <property type="match status" value="1"/>
</dbReference>
<dbReference type="SUPFAM" id="SSF55073">
    <property type="entry name" value="Nucleotide cyclase"/>
    <property type="match status" value="1"/>
</dbReference>
<dbReference type="Gene3D" id="3.30.70.270">
    <property type="match status" value="1"/>
</dbReference>
<feature type="transmembrane region" description="Helical" evidence="2">
    <location>
        <begin position="12"/>
        <end position="31"/>
    </location>
</feature>
<dbReference type="CDD" id="cd12914">
    <property type="entry name" value="PDC1_DGC_like"/>
    <property type="match status" value="1"/>
</dbReference>
<evidence type="ECO:0000256" key="2">
    <source>
        <dbReference type="SAM" id="Phobius"/>
    </source>
</evidence>
<dbReference type="PROSITE" id="PS50887">
    <property type="entry name" value="GGDEF"/>
    <property type="match status" value="1"/>
</dbReference>
<keyword evidence="2" id="KW-0812">Transmembrane</keyword>
<dbReference type="InterPro" id="IPR001633">
    <property type="entry name" value="EAL_dom"/>
</dbReference>
<evidence type="ECO:0000259" key="4">
    <source>
        <dbReference type="PROSITE" id="PS50883"/>
    </source>
</evidence>
<feature type="domain" description="PAS" evidence="3">
    <location>
        <begin position="322"/>
        <end position="368"/>
    </location>
</feature>
<dbReference type="Pfam" id="PF13426">
    <property type="entry name" value="PAS_9"/>
    <property type="match status" value="1"/>
</dbReference>
<feature type="domain" description="GGDEF" evidence="5">
    <location>
        <begin position="477"/>
        <end position="616"/>
    </location>
</feature>
<comment type="caution">
    <text evidence="6">The sequence shown here is derived from an EMBL/GenBank/DDBJ whole genome shotgun (WGS) entry which is preliminary data.</text>
</comment>
<dbReference type="SUPFAM" id="SSF55785">
    <property type="entry name" value="PYP-like sensor domain (PAS domain)"/>
    <property type="match status" value="1"/>
</dbReference>
<dbReference type="Gene3D" id="3.30.450.20">
    <property type="entry name" value="PAS domain"/>
    <property type="match status" value="3"/>
</dbReference>
<dbReference type="SMART" id="SM00091">
    <property type="entry name" value="PAS"/>
    <property type="match status" value="1"/>
</dbReference>
<dbReference type="InterPro" id="IPR035919">
    <property type="entry name" value="EAL_sf"/>
</dbReference>